<keyword evidence="4" id="KW-0418">Kinase</keyword>
<dbReference type="AlphaFoldDB" id="A0A0G0BI18"/>
<dbReference type="InterPro" id="IPR011659">
    <property type="entry name" value="WD40"/>
</dbReference>
<keyword evidence="1 3" id="KW-0853">WD repeat</keyword>
<name>A0A0G0BI18_UNCC3</name>
<dbReference type="PROSITE" id="PS50294">
    <property type="entry name" value="WD_REPEATS_REGION"/>
    <property type="match status" value="1"/>
</dbReference>
<keyword evidence="4" id="KW-0808">Transferase</keyword>
<dbReference type="InterPro" id="IPR011047">
    <property type="entry name" value="Quinoprotein_ADH-like_sf"/>
</dbReference>
<evidence type="ECO:0000313" key="4">
    <source>
        <dbReference type="EMBL" id="KKP69094.1"/>
    </source>
</evidence>
<dbReference type="EMBL" id="LBQB01000009">
    <property type="protein sequence ID" value="KKP69094.1"/>
    <property type="molecule type" value="Genomic_DNA"/>
</dbReference>
<dbReference type="PROSITE" id="PS50082">
    <property type="entry name" value="WD_REPEATS_2"/>
    <property type="match status" value="1"/>
</dbReference>
<dbReference type="Gene3D" id="2.130.10.10">
    <property type="entry name" value="YVTN repeat-like/Quinoprotein amine dehydrogenase"/>
    <property type="match status" value="2"/>
</dbReference>
<dbReference type="InterPro" id="IPR015943">
    <property type="entry name" value="WD40/YVTN_repeat-like_dom_sf"/>
</dbReference>
<gene>
    <name evidence="4" type="ORF">UR67_C0009G0021</name>
</gene>
<dbReference type="STRING" id="1618350.UR67_C0009G0021"/>
<dbReference type="PANTHER" id="PTHR19879">
    <property type="entry name" value="TRANSCRIPTION INITIATION FACTOR TFIID"/>
    <property type="match status" value="1"/>
</dbReference>
<dbReference type="GO" id="GO:0004674">
    <property type="term" value="F:protein serine/threonine kinase activity"/>
    <property type="evidence" value="ECO:0007669"/>
    <property type="project" value="UniProtKB-KW"/>
</dbReference>
<sequence length="324" mass="35462">MIIFNNPHYVRSISVSPDGKMIAFGVLPTGKKGTKDPLIVVRSFTGETIFEQRFNDQTWTQIHCVQFSPDGRYLACGLSDGGVFVYNTETWQILGEKAAYKNAVNVISFHQGFSGELLLASGSTDVIVVRRITDHLGDPIQTFSGPKYGLFGLTFHKARKNLFLAAGDGDGVLWLWNVVSGNLVSSAPLRLEKSGAIWNIVSLNASRMLAATQMGKIYLIKFAKNILTAEKSIFAIQGCIFALAISRSKGFLASGGTSGQVVLHNLISAKEPLKAFDGHADYVWAVTFTPDGKKLLSASDDGTVRMWDLKHPESNEEPQEKCRI</sequence>
<dbReference type="Pfam" id="PF00400">
    <property type="entry name" value="WD40"/>
    <property type="match status" value="2"/>
</dbReference>
<dbReference type="SMART" id="SM00320">
    <property type="entry name" value="WD40"/>
    <property type="match status" value="5"/>
</dbReference>
<keyword evidence="4" id="KW-0723">Serine/threonine-protein kinase</keyword>
<evidence type="ECO:0000256" key="1">
    <source>
        <dbReference type="ARBA" id="ARBA00022574"/>
    </source>
</evidence>
<evidence type="ECO:0000313" key="5">
    <source>
        <dbReference type="Proteomes" id="UP000034581"/>
    </source>
</evidence>
<proteinExistence type="predicted"/>
<accession>A0A0G0BI18</accession>
<comment type="caution">
    <text evidence="4">The sequence shown here is derived from an EMBL/GenBank/DDBJ whole genome shotgun (WGS) entry which is preliminary data.</text>
</comment>
<dbReference type="PANTHER" id="PTHR19879:SF9">
    <property type="entry name" value="TRANSCRIPTION INITIATION FACTOR TFIID SUBUNIT 5"/>
    <property type="match status" value="1"/>
</dbReference>
<evidence type="ECO:0000256" key="2">
    <source>
        <dbReference type="ARBA" id="ARBA00022737"/>
    </source>
</evidence>
<organism evidence="4 5">
    <name type="scientific">candidate division CPR3 bacterium GW2011_GWF2_35_18</name>
    <dbReference type="NCBI Taxonomy" id="1618350"/>
    <lineage>
        <taxon>Bacteria</taxon>
        <taxon>Bacteria division CPR3</taxon>
    </lineage>
</organism>
<dbReference type="InterPro" id="IPR019775">
    <property type="entry name" value="WD40_repeat_CS"/>
</dbReference>
<dbReference type="PROSITE" id="PS00678">
    <property type="entry name" value="WD_REPEATS_1"/>
    <property type="match status" value="1"/>
</dbReference>
<dbReference type="Proteomes" id="UP000034581">
    <property type="component" value="Unassembled WGS sequence"/>
</dbReference>
<keyword evidence="2" id="KW-0677">Repeat</keyword>
<feature type="repeat" description="WD" evidence="3">
    <location>
        <begin position="276"/>
        <end position="317"/>
    </location>
</feature>
<evidence type="ECO:0000256" key="3">
    <source>
        <dbReference type="PROSITE-ProRule" id="PRU00221"/>
    </source>
</evidence>
<dbReference type="Pfam" id="PF07676">
    <property type="entry name" value="PD40"/>
    <property type="match status" value="1"/>
</dbReference>
<dbReference type="SUPFAM" id="SSF50998">
    <property type="entry name" value="Quinoprotein alcohol dehydrogenase-like"/>
    <property type="match status" value="1"/>
</dbReference>
<protein>
    <submittedName>
        <fullName evidence="4">WD-40 repeat-containing serine/threonine protein kinase</fullName>
    </submittedName>
</protein>
<reference evidence="4 5" key="1">
    <citation type="journal article" date="2015" name="Nature">
        <title>rRNA introns, odd ribosomes, and small enigmatic genomes across a large radiation of phyla.</title>
        <authorList>
            <person name="Brown C.T."/>
            <person name="Hug L.A."/>
            <person name="Thomas B.C."/>
            <person name="Sharon I."/>
            <person name="Castelle C.J."/>
            <person name="Singh A."/>
            <person name="Wilkins M.J."/>
            <person name="Williams K.H."/>
            <person name="Banfield J.F."/>
        </authorList>
    </citation>
    <scope>NUCLEOTIDE SEQUENCE [LARGE SCALE GENOMIC DNA]</scope>
</reference>
<dbReference type="InterPro" id="IPR001680">
    <property type="entry name" value="WD40_rpt"/>
</dbReference>